<dbReference type="Proteomes" id="UP000430120">
    <property type="component" value="Unassembled WGS sequence"/>
</dbReference>
<proteinExistence type="predicted"/>
<dbReference type="AlphaFoldDB" id="A0A643FDS0"/>
<comment type="caution">
    <text evidence="1">The sequence shown here is derived from an EMBL/GenBank/DDBJ whole genome shotgun (WGS) entry which is preliminary data.</text>
</comment>
<name>A0A643FDS0_IDEDE</name>
<protein>
    <submittedName>
        <fullName evidence="1">Uncharacterized protein</fullName>
    </submittedName>
</protein>
<dbReference type="RefSeq" id="WP_151123750.1">
    <property type="nucleotide sequence ID" value="NZ_CP088081.1"/>
</dbReference>
<dbReference type="EMBL" id="VZPB01000016">
    <property type="protein sequence ID" value="KAB0583225.1"/>
    <property type="molecule type" value="Genomic_DNA"/>
</dbReference>
<keyword evidence="2" id="KW-1185">Reference proteome</keyword>
<organism evidence="1 2">
    <name type="scientific">Ideonella dechloratans</name>
    <dbReference type="NCBI Taxonomy" id="36863"/>
    <lineage>
        <taxon>Bacteria</taxon>
        <taxon>Pseudomonadati</taxon>
        <taxon>Pseudomonadota</taxon>
        <taxon>Betaproteobacteria</taxon>
        <taxon>Burkholderiales</taxon>
        <taxon>Sphaerotilaceae</taxon>
        <taxon>Ideonella</taxon>
    </lineage>
</organism>
<gene>
    <name evidence="1" type="ORF">F7Q92_08635</name>
</gene>
<evidence type="ECO:0000313" key="2">
    <source>
        <dbReference type="Proteomes" id="UP000430120"/>
    </source>
</evidence>
<reference evidence="1 2" key="1">
    <citation type="submission" date="2019-09" db="EMBL/GenBank/DDBJ databases">
        <title>Draft genome sequences of 48 bacterial type strains from the CCUG.</title>
        <authorList>
            <person name="Tunovic T."/>
            <person name="Pineiro-Iglesias B."/>
            <person name="Unosson C."/>
            <person name="Inganas E."/>
            <person name="Ohlen M."/>
            <person name="Cardew S."/>
            <person name="Jensie-Markopoulos S."/>
            <person name="Salva-Serra F."/>
            <person name="Jaen-Luchoro D."/>
            <person name="Karlsson R."/>
            <person name="Svensson-Stadler L."/>
            <person name="Chun J."/>
            <person name="Moore E."/>
        </authorList>
    </citation>
    <scope>NUCLEOTIDE SEQUENCE [LARGE SCALE GENOMIC DNA]</scope>
    <source>
        <strain evidence="1 2">CCUG 30977</strain>
    </source>
</reference>
<sequence length="120" mass="13492">MSGIITASGLEADVEDLIERVWDNVMKVAKAVVDKHDELGFELISTKMNPSLEEIAFALRLINQLLEGLTPKIDDMSLARQVINAKQQIYHVEMAALAIKSESPEDYHHAIESLRRQAQH</sequence>
<evidence type="ECO:0000313" key="1">
    <source>
        <dbReference type="EMBL" id="KAB0583225.1"/>
    </source>
</evidence>
<accession>A0A643FDS0</accession>